<feature type="domain" description="F-box" evidence="1">
    <location>
        <begin position="17"/>
        <end position="65"/>
    </location>
</feature>
<dbReference type="InterPro" id="IPR032675">
    <property type="entry name" value="LRR_dom_sf"/>
</dbReference>
<protein>
    <recommendedName>
        <fullName evidence="1">F-box domain-containing protein</fullName>
    </recommendedName>
</protein>
<dbReference type="SUPFAM" id="SSF81383">
    <property type="entry name" value="F-box domain"/>
    <property type="match status" value="1"/>
</dbReference>
<evidence type="ECO:0000313" key="3">
    <source>
        <dbReference type="Proteomes" id="UP001457282"/>
    </source>
</evidence>
<dbReference type="Pfam" id="PF24758">
    <property type="entry name" value="LRR_At5g56370"/>
    <property type="match status" value="1"/>
</dbReference>
<dbReference type="SUPFAM" id="SSF52047">
    <property type="entry name" value="RNI-like"/>
    <property type="match status" value="1"/>
</dbReference>
<dbReference type="PANTHER" id="PTHR31639:SF93">
    <property type="entry name" value="F-BOX_FBD_LRR PROTEIN"/>
    <property type="match status" value="1"/>
</dbReference>
<name>A0AAW1YDL2_RUBAR</name>
<proteinExistence type="predicted"/>
<dbReference type="InterPro" id="IPR001810">
    <property type="entry name" value="F-box_dom"/>
</dbReference>
<dbReference type="PANTHER" id="PTHR31639">
    <property type="entry name" value="F-BOX PROTEIN-LIKE"/>
    <property type="match status" value="1"/>
</dbReference>
<organism evidence="2 3">
    <name type="scientific">Rubus argutus</name>
    <name type="common">Southern blackberry</name>
    <dbReference type="NCBI Taxonomy" id="59490"/>
    <lineage>
        <taxon>Eukaryota</taxon>
        <taxon>Viridiplantae</taxon>
        <taxon>Streptophyta</taxon>
        <taxon>Embryophyta</taxon>
        <taxon>Tracheophyta</taxon>
        <taxon>Spermatophyta</taxon>
        <taxon>Magnoliopsida</taxon>
        <taxon>eudicotyledons</taxon>
        <taxon>Gunneridae</taxon>
        <taxon>Pentapetalae</taxon>
        <taxon>rosids</taxon>
        <taxon>fabids</taxon>
        <taxon>Rosales</taxon>
        <taxon>Rosaceae</taxon>
        <taxon>Rosoideae</taxon>
        <taxon>Rosoideae incertae sedis</taxon>
        <taxon>Rubus</taxon>
    </lineage>
</organism>
<dbReference type="PROSITE" id="PS50181">
    <property type="entry name" value="FBOX"/>
    <property type="match status" value="1"/>
</dbReference>
<dbReference type="Gene3D" id="3.80.10.10">
    <property type="entry name" value="Ribonuclease Inhibitor"/>
    <property type="match status" value="1"/>
</dbReference>
<dbReference type="AlphaFoldDB" id="A0AAW1YDL2"/>
<accession>A0AAW1YDL2</accession>
<dbReference type="InterPro" id="IPR006566">
    <property type="entry name" value="FBD"/>
</dbReference>
<reference evidence="2 3" key="1">
    <citation type="journal article" date="2023" name="G3 (Bethesda)">
        <title>A chromosome-length genome assembly and annotation of blackberry (Rubus argutus, cv. 'Hillquist').</title>
        <authorList>
            <person name="Bruna T."/>
            <person name="Aryal R."/>
            <person name="Dudchenko O."/>
            <person name="Sargent D.J."/>
            <person name="Mead D."/>
            <person name="Buti M."/>
            <person name="Cavallini A."/>
            <person name="Hytonen T."/>
            <person name="Andres J."/>
            <person name="Pham M."/>
            <person name="Weisz D."/>
            <person name="Mascagni F."/>
            <person name="Usai G."/>
            <person name="Natali L."/>
            <person name="Bassil N."/>
            <person name="Fernandez G.E."/>
            <person name="Lomsadze A."/>
            <person name="Armour M."/>
            <person name="Olukolu B."/>
            <person name="Poorten T."/>
            <person name="Britton C."/>
            <person name="Davik J."/>
            <person name="Ashrafi H."/>
            <person name="Aiden E.L."/>
            <person name="Borodovsky M."/>
            <person name="Worthington M."/>
        </authorList>
    </citation>
    <scope>NUCLEOTIDE SEQUENCE [LARGE SCALE GENOMIC DNA]</scope>
    <source>
        <strain evidence="2">PI 553951</strain>
    </source>
</reference>
<dbReference type="Proteomes" id="UP001457282">
    <property type="component" value="Unassembled WGS sequence"/>
</dbReference>
<comment type="caution">
    <text evidence="2">The sequence shown here is derived from an EMBL/GenBank/DDBJ whole genome shotgun (WGS) entry which is preliminary data.</text>
</comment>
<evidence type="ECO:0000259" key="1">
    <source>
        <dbReference type="PROSITE" id="PS50181"/>
    </source>
</evidence>
<dbReference type="InterPro" id="IPR036047">
    <property type="entry name" value="F-box-like_dom_sf"/>
</dbReference>
<dbReference type="EMBL" id="JBEDUW010000002">
    <property type="protein sequence ID" value="KAK9947138.1"/>
    <property type="molecule type" value="Genomic_DNA"/>
</dbReference>
<dbReference type="Pfam" id="PF08387">
    <property type="entry name" value="FBD"/>
    <property type="match status" value="1"/>
</dbReference>
<evidence type="ECO:0000313" key="2">
    <source>
        <dbReference type="EMBL" id="KAK9947138.1"/>
    </source>
</evidence>
<sequence>MKKREPPKSPYKMEIELDRLSNLPCHIIDQILSHLPIKEAVRTSVLSTQWRHKSAMLGHLVFDHQCVSARNQTTFVNIVDHVLLLHTGPVHKFKLSNRDFPATTDIDRWILYLSRSSVKEFILEIWKGPRFTMPSCLFSLQEMTHLELFNCLLKPPSTFKGFRSLKSLDIQHVTLAQDVFENLIVRCPLLEKLTVMNFDGFTDLNIDAPNLRLFDVGGAFEDVNFVNTLNLAVVSIALYEHVCSHQRQSARNSGNLVKFFAQLPHVQRLEIQSHFLKYLAAGVVSGKLPKPCLDLNFLSIRINFSDWEEVLTAVFLLRSSPSLQELEILVRPEDQPGGKTKFWVDDNCNGPFAQLRLVKITGISSIKSEVDFIRFLLSNSPMLEKMSVKPASVNYGWELVKKLLRFKRASANAEIIYLDP</sequence>
<dbReference type="Pfam" id="PF00646">
    <property type="entry name" value="F-box"/>
    <property type="match status" value="1"/>
</dbReference>
<dbReference type="InterPro" id="IPR053781">
    <property type="entry name" value="F-box_AtFBL13-like"/>
</dbReference>
<keyword evidence="3" id="KW-1185">Reference proteome</keyword>
<dbReference type="InterPro" id="IPR055411">
    <property type="entry name" value="LRR_FXL15/At3g58940/PEG3-like"/>
</dbReference>
<dbReference type="CDD" id="cd22160">
    <property type="entry name" value="F-box_AtFBL13-like"/>
    <property type="match status" value="1"/>
</dbReference>
<gene>
    <name evidence="2" type="ORF">M0R45_012572</name>
</gene>